<dbReference type="PANTHER" id="PTHR46033">
    <property type="entry name" value="PROTEIN MAIN-LIKE 2"/>
    <property type="match status" value="1"/>
</dbReference>
<dbReference type="InterPro" id="IPR019557">
    <property type="entry name" value="AminoTfrase-like_pln_mobile"/>
</dbReference>
<dbReference type="EMBL" id="JABFAC010243985">
    <property type="protein sequence ID" value="MBA0635990.1"/>
    <property type="molecule type" value="Genomic_DNA"/>
</dbReference>
<evidence type="ECO:0000313" key="2">
    <source>
        <dbReference type="EMBL" id="MBA0635990.1"/>
    </source>
</evidence>
<gene>
    <name evidence="2" type="ORF">Godav_029203</name>
</gene>
<name>A0A7J8TCU6_GOSDV</name>
<dbReference type="Pfam" id="PF10536">
    <property type="entry name" value="PMD"/>
    <property type="match status" value="1"/>
</dbReference>
<dbReference type="AlphaFoldDB" id="A0A7J8TCU6"/>
<dbReference type="Proteomes" id="UP000593561">
    <property type="component" value="Unassembled WGS sequence"/>
</dbReference>
<proteinExistence type="predicted"/>
<organism evidence="2 3">
    <name type="scientific">Gossypium davidsonii</name>
    <name type="common">Davidson's cotton</name>
    <name type="synonym">Gossypium klotzschianum subsp. davidsonii</name>
    <dbReference type="NCBI Taxonomy" id="34287"/>
    <lineage>
        <taxon>Eukaryota</taxon>
        <taxon>Viridiplantae</taxon>
        <taxon>Streptophyta</taxon>
        <taxon>Embryophyta</taxon>
        <taxon>Tracheophyta</taxon>
        <taxon>Spermatophyta</taxon>
        <taxon>Magnoliopsida</taxon>
        <taxon>eudicotyledons</taxon>
        <taxon>Gunneridae</taxon>
        <taxon>Pentapetalae</taxon>
        <taxon>rosids</taxon>
        <taxon>malvids</taxon>
        <taxon>Malvales</taxon>
        <taxon>Malvaceae</taxon>
        <taxon>Malvoideae</taxon>
        <taxon>Gossypium</taxon>
    </lineage>
</organism>
<evidence type="ECO:0000313" key="3">
    <source>
        <dbReference type="Proteomes" id="UP000593561"/>
    </source>
</evidence>
<accession>A0A7J8TCU6</accession>
<dbReference type="PANTHER" id="PTHR46033:SF8">
    <property type="entry name" value="PROTEIN MAINTENANCE OF MERISTEMS-LIKE"/>
    <property type="match status" value="1"/>
</dbReference>
<reference evidence="2 3" key="1">
    <citation type="journal article" date="2019" name="Genome Biol. Evol.">
        <title>Insights into the evolution of the New World diploid cottons (Gossypium, subgenus Houzingenia) based on genome sequencing.</title>
        <authorList>
            <person name="Grover C.E."/>
            <person name="Arick M.A. 2nd"/>
            <person name="Thrash A."/>
            <person name="Conover J.L."/>
            <person name="Sanders W.S."/>
            <person name="Peterson D.G."/>
            <person name="Frelichowski J.E."/>
            <person name="Scheffler J.A."/>
            <person name="Scheffler B.E."/>
            <person name="Wendel J.F."/>
        </authorList>
    </citation>
    <scope>NUCLEOTIDE SEQUENCE [LARGE SCALE GENOMIC DNA]</scope>
    <source>
        <strain evidence="2">27</strain>
        <tissue evidence="2">Leaf</tissue>
    </source>
</reference>
<dbReference type="GO" id="GO:0010073">
    <property type="term" value="P:meristem maintenance"/>
    <property type="evidence" value="ECO:0007669"/>
    <property type="project" value="InterPro"/>
</dbReference>
<feature type="domain" description="Aminotransferase-like plant mobile" evidence="1">
    <location>
        <begin position="3"/>
        <end position="68"/>
    </location>
</feature>
<keyword evidence="3" id="KW-1185">Reference proteome</keyword>
<dbReference type="InterPro" id="IPR044824">
    <property type="entry name" value="MAIN-like"/>
</dbReference>
<sequence>MIRGYLMPDLLRNLVHLRWLLKLVDFRAADKFSWGSTVLATLYQEMCEATSPNKAKIGRCLSLLQSWTRYVGIPTALEDIQLLLDQQSEAQAVISDEFFQNSNICHVKVPLVNYATVEMHQTNRVLR</sequence>
<comment type="caution">
    <text evidence="2">The sequence shown here is derived from an EMBL/GenBank/DDBJ whole genome shotgun (WGS) entry which is preliminary data.</text>
</comment>
<evidence type="ECO:0000259" key="1">
    <source>
        <dbReference type="Pfam" id="PF10536"/>
    </source>
</evidence>
<protein>
    <recommendedName>
        <fullName evidence="1">Aminotransferase-like plant mobile domain-containing protein</fullName>
    </recommendedName>
</protein>